<reference evidence="6 7" key="1">
    <citation type="submission" date="2018-11" db="EMBL/GenBank/DDBJ databases">
        <title>Novel bacteria species description.</title>
        <authorList>
            <person name="Han J.-H."/>
        </authorList>
    </citation>
    <scope>NUCLEOTIDE SEQUENCE [LARGE SCALE GENOMIC DNA]</scope>
    <source>
        <strain evidence="6 7">KCTC23259</strain>
    </source>
</reference>
<gene>
    <name evidence="6" type="ORF">EGI31_21845</name>
</gene>
<name>A0AAE3H6D0_9BACT</name>
<dbReference type="InterPro" id="IPR011701">
    <property type="entry name" value="MFS"/>
</dbReference>
<feature type="transmembrane region" description="Helical" evidence="5">
    <location>
        <begin position="184"/>
        <end position="206"/>
    </location>
</feature>
<keyword evidence="1 5" id="KW-0812">Transmembrane</keyword>
<dbReference type="Proteomes" id="UP001204144">
    <property type="component" value="Unassembled WGS sequence"/>
</dbReference>
<feature type="transmembrane region" description="Helical" evidence="5">
    <location>
        <begin position="38"/>
        <end position="66"/>
    </location>
</feature>
<dbReference type="Gene3D" id="1.20.1250.20">
    <property type="entry name" value="MFS general substrate transporter like domains"/>
    <property type="match status" value="1"/>
</dbReference>
<feature type="transmembrane region" description="Helical" evidence="5">
    <location>
        <begin position="12"/>
        <end position="32"/>
    </location>
</feature>
<dbReference type="InterPro" id="IPR036259">
    <property type="entry name" value="MFS_trans_sf"/>
</dbReference>
<dbReference type="Pfam" id="PF07690">
    <property type="entry name" value="MFS_1"/>
    <property type="match status" value="1"/>
</dbReference>
<accession>A0AAE3H6D0</accession>
<dbReference type="PANTHER" id="PTHR43317:SF1">
    <property type="entry name" value="THERMOSPERMINE SYNTHASE ACAULIS5"/>
    <property type="match status" value="1"/>
</dbReference>
<keyword evidence="3" id="KW-0620">Polyamine biosynthesis</keyword>
<feature type="transmembrane region" description="Helical" evidence="5">
    <location>
        <begin position="395"/>
        <end position="413"/>
    </location>
</feature>
<dbReference type="EMBL" id="RJUF01000185">
    <property type="protein sequence ID" value="MCP9765588.1"/>
    <property type="molecule type" value="Genomic_DNA"/>
</dbReference>
<feature type="transmembrane region" description="Helical" evidence="5">
    <location>
        <begin position="267"/>
        <end position="290"/>
    </location>
</feature>
<organism evidence="6 7">
    <name type="scientific">Lacihabitans soyangensis</name>
    <dbReference type="NCBI Taxonomy" id="869394"/>
    <lineage>
        <taxon>Bacteria</taxon>
        <taxon>Pseudomonadati</taxon>
        <taxon>Bacteroidota</taxon>
        <taxon>Cytophagia</taxon>
        <taxon>Cytophagales</taxon>
        <taxon>Leadbetterellaceae</taxon>
        <taxon>Lacihabitans</taxon>
    </lineage>
</organism>
<dbReference type="GO" id="GO:0006596">
    <property type="term" value="P:polyamine biosynthetic process"/>
    <property type="evidence" value="ECO:0007669"/>
    <property type="project" value="UniProtKB-KW"/>
</dbReference>
<dbReference type="RefSeq" id="WP_255039303.1">
    <property type="nucleotide sequence ID" value="NZ_RJUF01000185.1"/>
</dbReference>
<proteinExistence type="predicted"/>
<evidence type="ECO:0000256" key="5">
    <source>
        <dbReference type="SAM" id="Phobius"/>
    </source>
</evidence>
<feature type="transmembrane region" description="Helical" evidence="5">
    <location>
        <begin position="235"/>
        <end position="255"/>
    </location>
</feature>
<dbReference type="CDD" id="cd06174">
    <property type="entry name" value="MFS"/>
    <property type="match status" value="1"/>
</dbReference>
<feature type="transmembrane region" description="Helical" evidence="5">
    <location>
        <begin position="153"/>
        <end position="178"/>
    </location>
</feature>
<evidence type="ECO:0000256" key="2">
    <source>
        <dbReference type="ARBA" id="ARBA00022989"/>
    </source>
</evidence>
<feature type="transmembrane region" description="Helical" evidence="5">
    <location>
        <begin position="419"/>
        <end position="437"/>
    </location>
</feature>
<dbReference type="PANTHER" id="PTHR43317">
    <property type="entry name" value="THERMOSPERMINE SYNTHASE ACAULIS5"/>
    <property type="match status" value="1"/>
</dbReference>
<evidence type="ECO:0000313" key="7">
    <source>
        <dbReference type="Proteomes" id="UP001204144"/>
    </source>
</evidence>
<evidence type="ECO:0000313" key="6">
    <source>
        <dbReference type="EMBL" id="MCP9765588.1"/>
    </source>
</evidence>
<keyword evidence="2 5" id="KW-1133">Transmembrane helix</keyword>
<feature type="transmembrane region" description="Helical" evidence="5">
    <location>
        <begin position="302"/>
        <end position="324"/>
    </location>
</feature>
<dbReference type="GO" id="GO:0022857">
    <property type="term" value="F:transmembrane transporter activity"/>
    <property type="evidence" value="ECO:0007669"/>
    <property type="project" value="InterPro"/>
</dbReference>
<evidence type="ECO:0000256" key="4">
    <source>
        <dbReference type="ARBA" id="ARBA00023136"/>
    </source>
</evidence>
<feature type="transmembrane region" description="Helical" evidence="5">
    <location>
        <begin position="116"/>
        <end position="141"/>
    </location>
</feature>
<dbReference type="SUPFAM" id="SSF53335">
    <property type="entry name" value="S-adenosyl-L-methionine-dependent methyltransferases"/>
    <property type="match status" value="1"/>
</dbReference>
<keyword evidence="4 5" id="KW-0472">Membrane</keyword>
<dbReference type="SUPFAM" id="SSF103473">
    <property type="entry name" value="MFS general substrate transporter"/>
    <property type="match status" value="1"/>
</dbReference>
<feature type="transmembrane region" description="Helical" evidence="5">
    <location>
        <begin position="78"/>
        <end position="96"/>
    </location>
</feature>
<comment type="caution">
    <text evidence="6">The sequence shown here is derived from an EMBL/GenBank/DDBJ whole genome shotgun (WGS) entry which is preliminary data.</text>
</comment>
<sequence>MNNIPKSKSFTSLFLISIYFFSGFAALVYQVIWQRWLAFFTGISSVNISLIVSAFMAGLGIGYLVGGYLSDRLKQGKHILYFFAAEVGIGVFALFSKILFYDWMFVANSSFQLGSIYLYLTLFLLLLIPTFLMGVSLPLLSKAFKNIGNQGNFISLLYFTNTLGAAIGTMVTSFYLIPKMGFENAIYVAAALNFFCGLSVLIFGLYGKSTENQQDVNELPSNKVIEEELNVPFKFWLIQYFISGFTAISFEIIWFRMIDVMMKSYAVTFSIILTIYLGSMAIGTWLGVLYNKKYKSGKLKTFLRVQTVLYTYVALSMVILYLSIENLGFLEPLRGFFEGYDEIPSFKLRMTTMFIIPVFLMSVPTFIMGFSFSISQNIIQNDFSLVGKKLGSLQFINIAGSTAGAWFASLIGFEILGTSLTLKLLILTGFLYIGILWYKRLINWLYPVLLSLFLLVLVLLVPGKQEFWKVVSGMREESKFIFSEDKTALSSIKIGETESTVFINGLGQSHFPMRTDYFHIMLGAVPAFVHPNPERIGIIGLGSAGTLYGASGRTNTKQLVCWEVIKSQPNVLYEYVKRTKDSSAYLILNDKRLNLKLEDGRKDIQSSEMLYDVLEADALRPRSSFAGNLYSVEYFSLLKSKLKPRGIAVTWAPTERIKHSFGAVFPYVYEIQESLFIGSESPLNFDRETILKRFDDPFTLDFYKRANIDAKVIMSNFLNTLKVVQNGKLLDNKDVNTDMWPKDEYQVK</sequence>
<dbReference type="Pfam" id="PF01564">
    <property type="entry name" value="Spermine_synth"/>
    <property type="match status" value="1"/>
</dbReference>
<keyword evidence="7" id="KW-1185">Reference proteome</keyword>
<feature type="transmembrane region" description="Helical" evidence="5">
    <location>
        <begin position="444"/>
        <end position="462"/>
    </location>
</feature>
<dbReference type="NCBIfam" id="NF037959">
    <property type="entry name" value="MFS_SpdSyn"/>
    <property type="match status" value="1"/>
</dbReference>
<evidence type="ECO:0000256" key="3">
    <source>
        <dbReference type="ARBA" id="ARBA00023115"/>
    </source>
</evidence>
<protein>
    <submittedName>
        <fullName evidence="6">Spermidine synthase</fullName>
    </submittedName>
</protein>
<feature type="transmembrane region" description="Helical" evidence="5">
    <location>
        <begin position="354"/>
        <end position="374"/>
    </location>
</feature>
<dbReference type="Gene3D" id="3.40.50.150">
    <property type="entry name" value="Vaccinia Virus protein VP39"/>
    <property type="match status" value="1"/>
</dbReference>
<dbReference type="AlphaFoldDB" id="A0AAE3H6D0"/>
<dbReference type="InterPro" id="IPR029063">
    <property type="entry name" value="SAM-dependent_MTases_sf"/>
</dbReference>
<evidence type="ECO:0000256" key="1">
    <source>
        <dbReference type="ARBA" id="ARBA00022692"/>
    </source>
</evidence>